<keyword evidence="3" id="KW-1003">Cell membrane</keyword>
<organism evidence="13 14">
    <name type="scientific">Ostreobium quekettii</name>
    <dbReference type="NCBI Taxonomy" id="121088"/>
    <lineage>
        <taxon>Eukaryota</taxon>
        <taxon>Viridiplantae</taxon>
        <taxon>Chlorophyta</taxon>
        <taxon>core chlorophytes</taxon>
        <taxon>Ulvophyceae</taxon>
        <taxon>TCBD clade</taxon>
        <taxon>Bryopsidales</taxon>
        <taxon>Ostreobineae</taxon>
        <taxon>Ostreobiaceae</taxon>
        <taxon>Ostreobium</taxon>
    </lineage>
</organism>
<keyword evidence="6" id="KW-1133">Transmembrane helix</keyword>
<dbReference type="Pfam" id="PF10699">
    <property type="entry name" value="HAP2-GCS1"/>
    <property type="match status" value="1"/>
</dbReference>
<reference evidence="13" key="1">
    <citation type="submission" date="2020-12" db="EMBL/GenBank/DDBJ databases">
        <authorList>
            <person name="Iha C."/>
        </authorList>
    </citation>
    <scope>NUCLEOTIDE SEQUENCE</scope>
</reference>
<evidence type="ECO:0000256" key="9">
    <source>
        <dbReference type="ARBA" id="ARBA00023157"/>
    </source>
</evidence>
<comment type="subcellular location">
    <subcellularLocation>
        <location evidence="1">Cell membrane</location>
        <topology evidence="1">Single-pass type I membrane protein</topology>
    </subcellularLocation>
</comment>
<name>A0A8S1IKH9_9CHLO</name>
<keyword evidence="14" id="KW-1185">Reference proteome</keyword>
<feature type="non-terminal residue" evidence="13">
    <location>
        <position position="176"/>
    </location>
</feature>
<dbReference type="GO" id="GO:0005886">
    <property type="term" value="C:plasma membrane"/>
    <property type="evidence" value="ECO:0007669"/>
    <property type="project" value="UniProtKB-SubCell"/>
</dbReference>
<dbReference type="AlphaFoldDB" id="A0A8S1IKH9"/>
<keyword evidence="10" id="KW-0278">Fertilization</keyword>
<evidence type="ECO:0000256" key="5">
    <source>
        <dbReference type="ARBA" id="ARBA00022729"/>
    </source>
</evidence>
<dbReference type="GO" id="GO:0007338">
    <property type="term" value="P:single fertilization"/>
    <property type="evidence" value="ECO:0007669"/>
    <property type="project" value="UniProtKB-KW"/>
</dbReference>
<comment type="caution">
    <text evidence="13">The sequence shown here is derived from an EMBL/GenBank/DDBJ whole genome shotgun (WGS) entry which is preliminary data.</text>
</comment>
<evidence type="ECO:0000256" key="11">
    <source>
        <dbReference type="SAM" id="MobiDB-lite"/>
    </source>
</evidence>
<sequence>AGGCDRPVGACLAGQLKDKFEEDARRVEEGLTPQYLISRYVGSQAQGQIGRGSSGSGPLSFQFPVTQIRNSIVTLSVTADSLRLVIHASPGEILRAMVCVFANVTCGGFEALTDRGYLGVEIKNTGFIDSDYKVTGDVRDTREVQFYVNATQYANKPNNPDFKNGTGPGPEYRKLR</sequence>
<evidence type="ECO:0000259" key="12">
    <source>
        <dbReference type="Pfam" id="PF10699"/>
    </source>
</evidence>
<evidence type="ECO:0000313" key="14">
    <source>
        <dbReference type="Proteomes" id="UP000708148"/>
    </source>
</evidence>
<evidence type="ECO:0000313" key="13">
    <source>
        <dbReference type="EMBL" id="CAD7695017.1"/>
    </source>
</evidence>
<evidence type="ECO:0000256" key="1">
    <source>
        <dbReference type="ARBA" id="ARBA00004251"/>
    </source>
</evidence>
<evidence type="ECO:0000256" key="8">
    <source>
        <dbReference type="ARBA" id="ARBA00023136"/>
    </source>
</evidence>
<comment type="similarity">
    <text evidence="2">Belongs to the HAP2/GCS1 family.</text>
</comment>
<evidence type="ECO:0000256" key="10">
    <source>
        <dbReference type="ARBA" id="ARBA00023279"/>
    </source>
</evidence>
<dbReference type="InterPro" id="IPR018928">
    <property type="entry name" value="HAP2/GCS1_dom"/>
</dbReference>
<dbReference type="Proteomes" id="UP000708148">
    <property type="component" value="Unassembled WGS sequence"/>
</dbReference>
<keyword evidence="8" id="KW-0472">Membrane</keyword>
<keyword evidence="5" id="KW-0732">Signal</keyword>
<keyword evidence="9" id="KW-1015">Disulfide bond</keyword>
<dbReference type="PANTHER" id="PTHR31764">
    <property type="entry name" value="PROTEIN HAPLESS 2"/>
    <property type="match status" value="1"/>
</dbReference>
<dbReference type="InterPro" id="IPR040326">
    <property type="entry name" value="HAP2/GCS1"/>
</dbReference>
<evidence type="ECO:0000256" key="4">
    <source>
        <dbReference type="ARBA" id="ARBA00022692"/>
    </source>
</evidence>
<feature type="region of interest" description="Disordered" evidence="11">
    <location>
        <begin position="155"/>
        <end position="176"/>
    </location>
</feature>
<protein>
    <recommendedName>
        <fullName evidence="12">Generative cell specific-1/HAP2 domain-containing protein</fullName>
    </recommendedName>
</protein>
<proteinExistence type="inferred from homology"/>
<evidence type="ECO:0000256" key="7">
    <source>
        <dbReference type="ARBA" id="ARBA00023121"/>
    </source>
</evidence>
<evidence type="ECO:0000256" key="6">
    <source>
        <dbReference type="ARBA" id="ARBA00022989"/>
    </source>
</evidence>
<feature type="non-terminal residue" evidence="13">
    <location>
        <position position="1"/>
    </location>
</feature>
<dbReference type="PANTHER" id="PTHR31764:SF0">
    <property type="entry name" value="GENERATIVE CELL SPECIFIC-1_HAP2 DOMAIN-CONTAINING PROTEIN"/>
    <property type="match status" value="1"/>
</dbReference>
<dbReference type="OrthoDB" id="272303at2759"/>
<evidence type="ECO:0000256" key="3">
    <source>
        <dbReference type="ARBA" id="ARBA00022475"/>
    </source>
</evidence>
<dbReference type="GO" id="GO:0008289">
    <property type="term" value="F:lipid binding"/>
    <property type="evidence" value="ECO:0007669"/>
    <property type="project" value="UniProtKB-KW"/>
</dbReference>
<feature type="domain" description="Generative cell specific-1/HAP2" evidence="12">
    <location>
        <begin position="2"/>
        <end position="136"/>
    </location>
</feature>
<evidence type="ECO:0000256" key="2">
    <source>
        <dbReference type="ARBA" id="ARBA00010929"/>
    </source>
</evidence>
<keyword evidence="7" id="KW-0446">Lipid-binding</keyword>
<keyword evidence="4" id="KW-0812">Transmembrane</keyword>
<gene>
    <name evidence="13" type="ORF">OSTQU699_LOCUS378</name>
</gene>
<dbReference type="EMBL" id="CAJHUC010000291">
    <property type="protein sequence ID" value="CAD7695017.1"/>
    <property type="molecule type" value="Genomic_DNA"/>
</dbReference>
<accession>A0A8S1IKH9</accession>